<dbReference type="GO" id="GO:0005762">
    <property type="term" value="C:mitochondrial large ribosomal subunit"/>
    <property type="evidence" value="ECO:0007669"/>
    <property type="project" value="InterPro"/>
</dbReference>
<dbReference type="PANTHER" id="PTHR28041">
    <property type="entry name" value="54S RIBOSOMAL PROTEIN L25, MITOCHONDRIAL"/>
    <property type="match status" value="1"/>
</dbReference>
<evidence type="ECO:0000313" key="4">
    <source>
        <dbReference type="Proteomes" id="UP000308652"/>
    </source>
</evidence>
<dbReference type="EMBL" id="ML213690">
    <property type="protein sequence ID" value="TFK32030.1"/>
    <property type="molecule type" value="Genomic_DNA"/>
</dbReference>
<dbReference type="GO" id="GO:0003735">
    <property type="term" value="F:structural constituent of ribosome"/>
    <property type="evidence" value="ECO:0007669"/>
    <property type="project" value="InterPro"/>
</dbReference>
<evidence type="ECO:0000259" key="2">
    <source>
        <dbReference type="Pfam" id="PF18126"/>
    </source>
</evidence>
<name>A0A5C3LGX8_9AGAR</name>
<dbReference type="STRING" id="68775.A0A5C3LGX8"/>
<keyword evidence="4" id="KW-1185">Reference proteome</keyword>
<dbReference type="Pfam" id="PF18126">
    <property type="entry name" value="Mitoc_mL59"/>
    <property type="match status" value="1"/>
</dbReference>
<organism evidence="3 4">
    <name type="scientific">Crucibulum laeve</name>
    <dbReference type="NCBI Taxonomy" id="68775"/>
    <lineage>
        <taxon>Eukaryota</taxon>
        <taxon>Fungi</taxon>
        <taxon>Dikarya</taxon>
        <taxon>Basidiomycota</taxon>
        <taxon>Agaricomycotina</taxon>
        <taxon>Agaricomycetes</taxon>
        <taxon>Agaricomycetidae</taxon>
        <taxon>Agaricales</taxon>
        <taxon>Agaricineae</taxon>
        <taxon>Nidulariaceae</taxon>
        <taxon>Crucibulum</taxon>
    </lineage>
</organism>
<proteinExistence type="predicted"/>
<feature type="region of interest" description="Disordered" evidence="1">
    <location>
        <begin position="198"/>
        <end position="224"/>
    </location>
</feature>
<reference evidence="3 4" key="1">
    <citation type="journal article" date="2019" name="Nat. Ecol. Evol.">
        <title>Megaphylogeny resolves global patterns of mushroom evolution.</title>
        <authorList>
            <person name="Varga T."/>
            <person name="Krizsan K."/>
            <person name="Foldi C."/>
            <person name="Dima B."/>
            <person name="Sanchez-Garcia M."/>
            <person name="Sanchez-Ramirez S."/>
            <person name="Szollosi G.J."/>
            <person name="Szarkandi J.G."/>
            <person name="Papp V."/>
            <person name="Albert L."/>
            <person name="Andreopoulos W."/>
            <person name="Angelini C."/>
            <person name="Antonin V."/>
            <person name="Barry K.W."/>
            <person name="Bougher N.L."/>
            <person name="Buchanan P."/>
            <person name="Buyck B."/>
            <person name="Bense V."/>
            <person name="Catcheside P."/>
            <person name="Chovatia M."/>
            <person name="Cooper J."/>
            <person name="Damon W."/>
            <person name="Desjardin D."/>
            <person name="Finy P."/>
            <person name="Geml J."/>
            <person name="Haridas S."/>
            <person name="Hughes K."/>
            <person name="Justo A."/>
            <person name="Karasinski D."/>
            <person name="Kautmanova I."/>
            <person name="Kiss B."/>
            <person name="Kocsube S."/>
            <person name="Kotiranta H."/>
            <person name="LaButti K.M."/>
            <person name="Lechner B.E."/>
            <person name="Liimatainen K."/>
            <person name="Lipzen A."/>
            <person name="Lukacs Z."/>
            <person name="Mihaltcheva S."/>
            <person name="Morgado L.N."/>
            <person name="Niskanen T."/>
            <person name="Noordeloos M.E."/>
            <person name="Ohm R.A."/>
            <person name="Ortiz-Santana B."/>
            <person name="Ovrebo C."/>
            <person name="Racz N."/>
            <person name="Riley R."/>
            <person name="Savchenko A."/>
            <person name="Shiryaev A."/>
            <person name="Soop K."/>
            <person name="Spirin V."/>
            <person name="Szebenyi C."/>
            <person name="Tomsovsky M."/>
            <person name="Tulloss R.E."/>
            <person name="Uehling J."/>
            <person name="Grigoriev I.V."/>
            <person name="Vagvolgyi C."/>
            <person name="Papp T."/>
            <person name="Martin F.M."/>
            <person name="Miettinen O."/>
            <person name="Hibbett D.S."/>
            <person name="Nagy L.G."/>
        </authorList>
    </citation>
    <scope>NUCLEOTIDE SEQUENCE [LARGE SCALE GENOMIC DNA]</scope>
    <source>
        <strain evidence="3 4">CBS 166.37</strain>
    </source>
</reference>
<accession>A0A5C3LGX8</accession>
<feature type="domain" description="Large ribosomal subunit protein mL59" evidence="2">
    <location>
        <begin position="41"/>
        <end position="201"/>
    </location>
</feature>
<dbReference type="InterPro" id="IPR040922">
    <property type="entry name" value="Ribosomal_mL59_dom"/>
</dbReference>
<dbReference type="InterPro" id="IPR037507">
    <property type="entry name" value="Ribosomal_mL59"/>
</dbReference>
<sequence>MPPPQTALRAVQKFRLSEFKDFPKHLRRFGPLPETSVVPPSPTPTSTQAAAIPPIRLPNPFIPWKNPATGRWVNPKYSLRRQADLVKKAKASGMVHLLPPGPKLKPSVLAAEIAKVGPSFEVPQVQRKKSEMSNDLWAVSTNWSGEVKVKEVAGSDIGVRLYAGKKRMFKGHKWERVHADREKKRKILMRDMSKRIRGFKNYYKRRTPNPLKPSRSPKAPKLPF</sequence>
<dbReference type="OrthoDB" id="18529at2759"/>
<feature type="compositionally biased region" description="Basic residues" evidence="1">
    <location>
        <begin position="198"/>
        <end position="207"/>
    </location>
</feature>
<gene>
    <name evidence="3" type="ORF">BDQ12DRAFT_693164</name>
</gene>
<dbReference type="PANTHER" id="PTHR28041:SF1">
    <property type="entry name" value="LARGE RIBOSOMAL SUBUNIT PROTEIN ML59"/>
    <property type="match status" value="1"/>
</dbReference>
<evidence type="ECO:0000256" key="1">
    <source>
        <dbReference type="SAM" id="MobiDB-lite"/>
    </source>
</evidence>
<dbReference type="Proteomes" id="UP000308652">
    <property type="component" value="Unassembled WGS sequence"/>
</dbReference>
<evidence type="ECO:0000313" key="3">
    <source>
        <dbReference type="EMBL" id="TFK32030.1"/>
    </source>
</evidence>
<dbReference type="AlphaFoldDB" id="A0A5C3LGX8"/>
<protein>
    <recommendedName>
        <fullName evidence="2">Large ribosomal subunit protein mL59 domain-containing protein</fullName>
    </recommendedName>
</protein>
<feature type="region of interest" description="Disordered" evidence="1">
    <location>
        <begin position="30"/>
        <end position="51"/>
    </location>
</feature>